<dbReference type="GO" id="GO:0005886">
    <property type="term" value="C:plasma membrane"/>
    <property type="evidence" value="ECO:0007669"/>
    <property type="project" value="UniProtKB-SubCell"/>
</dbReference>
<comment type="subcellular location">
    <subcellularLocation>
        <location evidence="1">Cell membrane</location>
        <topology evidence="1">Multi-pass membrane protein</topology>
    </subcellularLocation>
</comment>
<feature type="transmembrane region" description="Helical" evidence="5">
    <location>
        <begin position="141"/>
        <end position="161"/>
    </location>
</feature>
<comment type="caution">
    <text evidence="7">The sequence shown here is derived from an EMBL/GenBank/DDBJ whole genome shotgun (WGS) entry which is preliminary data.</text>
</comment>
<feature type="transmembrane region" description="Helical" evidence="5">
    <location>
        <begin position="74"/>
        <end position="93"/>
    </location>
</feature>
<evidence type="ECO:0000256" key="3">
    <source>
        <dbReference type="ARBA" id="ARBA00022989"/>
    </source>
</evidence>
<dbReference type="GO" id="GO:0005524">
    <property type="term" value="F:ATP binding"/>
    <property type="evidence" value="ECO:0007669"/>
    <property type="project" value="InterPro"/>
</dbReference>
<evidence type="ECO:0000256" key="1">
    <source>
        <dbReference type="ARBA" id="ARBA00004651"/>
    </source>
</evidence>
<feature type="transmembrane region" description="Helical" evidence="5">
    <location>
        <begin position="232"/>
        <end position="253"/>
    </location>
</feature>
<dbReference type="InterPro" id="IPR036640">
    <property type="entry name" value="ABC1_TM_sf"/>
</dbReference>
<proteinExistence type="predicted"/>
<reference evidence="8" key="1">
    <citation type="submission" date="2017-09" db="EMBL/GenBank/DDBJ databases">
        <title>FDA dAtabase for Regulatory Grade micrObial Sequences (FDA-ARGOS): Supporting development and validation of Infectious Disease Dx tests.</title>
        <authorList>
            <person name="Goldberg B."/>
            <person name="Campos J."/>
            <person name="Tallon L."/>
            <person name="Sadzewicz L."/>
            <person name="Ott S."/>
            <person name="Zhao X."/>
            <person name="Nagaraj S."/>
            <person name="Vavikolanu K."/>
            <person name="Aluvathingal J."/>
            <person name="Nadendla S."/>
            <person name="Geyer C."/>
            <person name="Sichtig H."/>
        </authorList>
    </citation>
    <scope>NUCLEOTIDE SEQUENCE [LARGE SCALE GENOMIC DNA]</scope>
    <source>
        <strain evidence="8">FDAARGOS_370</strain>
    </source>
</reference>
<dbReference type="EMBL" id="PDDV01000013">
    <property type="protein sequence ID" value="PEH72541.1"/>
    <property type="molecule type" value="Genomic_DNA"/>
</dbReference>
<protein>
    <recommendedName>
        <fullName evidence="6">ABC transmembrane type-1 domain-containing protein</fullName>
    </recommendedName>
</protein>
<dbReference type="AlphaFoldDB" id="A0A2A7U2M9"/>
<dbReference type="InterPro" id="IPR011527">
    <property type="entry name" value="ABC1_TM_dom"/>
</dbReference>
<sequence>MTPPTHAPHAARGVLPHASPSARRTLLSIARRNPLALLVTFALITLENLLLVTYPLFAGFAIDAIVQGEGLKASSYALIVLLFWLIGALRRSVDTRTFTRLSSTLAVSVILAQRQRRETPSTIIARVTLAREFIDFFERHLPLLMTSLIALIGAVTMLLVLEFWLGLASLGMMMLGFLLLPAYAQGNQRLHRRLHDRLEREAGLIGGPSPLGLTRHYQILARLRVAISDRESLAYLIVGIGAALLFLLAIALLSRQSQIAAGHVYAVMTYLWNFVNSLDESPTLTDQLARLRDIAQRVAAE</sequence>
<keyword evidence="4 5" id="KW-0472">Membrane</keyword>
<dbReference type="GO" id="GO:0140359">
    <property type="term" value="F:ABC-type transporter activity"/>
    <property type="evidence" value="ECO:0007669"/>
    <property type="project" value="InterPro"/>
</dbReference>
<keyword evidence="3 5" id="KW-1133">Transmembrane helix</keyword>
<dbReference type="Gene3D" id="1.20.1560.10">
    <property type="entry name" value="ABC transporter type 1, transmembrane domain"/>
    <property type="match status" value="1"/>
</dbReference>
<dbReference type="RefSeq" id="WP_097364572.1">
    <property type="nucleotide sequence ID" value="NZ_CP023706.1"/>
</dbReference>
<feature type="domain" description="ABC transmembrane type-1" evidence="6">
    <location>
        <begin position="38"/>
        <end position="200"/>
    </location>
</feature>
<evidence type="ECO:0000256" key="2">
    <source>
        <dbReference type="ARBA" id="ARBA00022692"/>
    </source>
</evidence>
<accession>A0A2A7U2M9</accession>
<organism evidence="7 8">
    <name type="scientific">Edwardsiella tarda</name>
    <dbReference type="NCBI Taxonomy" id="636"/>
    <lineage>
        <taxon>Bacteria</taxon>
        <taxon>Pseudomonadati</taxon>
        <taxon>Pseudomonadota</taxon>
        <taxon>Gammaproteobacteria</taxon>
        <taxon>Enterobacterales</taxon>
        <taxon>Hafniaceae</taxon>
        <taxon>Edwardsiella</taxon>
    </lineage>
</organism>
<keyword evidence="2 5" id="KW-0812">Transmembrane</keyword>
<name>A0A2A7U2M9_EDWTA</name>
<feature type="transmembrane region" description="Helical" evidence="5">
    <location>
        <begin position="35"/>
        <end position="62"/>
    </location>
</feature>
<evidence type="ECO:0000313" key="7">
    <source>
        <dbReference type="EMBL" id="PEH72541.1"/>
    </source>
</evidence>
<dbReference type="PROSITE" id="PS50929">
    <property type="entry name" value="ABC_TM1F"/>
    <property type="match status" value="1"/>
</dbReference>
<dbReference type="STRING" id="636.AAW15_07155"/>
<dbReference type="OrthoDB" id="262142at2"/>
<evidence type="ECO:0000313" key="8">
    <source>
        <dbReference type="Proteomes" id="UP000219788"/>
    </source>
</evidence>
<gene>
    <name evidence="7" type="ORF">CRM76_11650</name>
</gene>
<evidence type="ECO:0000256" key="4">
    <source>
        <dbReference type="ARBA" id="ARBA00023136"/>
    </source>
</evidence>
<evidence type="ECO:0000259" key="6">
    <source>
        <dbReference type="PROSITE" id="PS50929"/>
    </source>
</evidence>
<dbReference type="Proteomes" id="UP000219788">
    <property type="component" value="Unassembled WGS sequence"/>
</dbReference>
<dbReference type="Pfam" id="PF13748">
    <property type="entry name" value="ABC_membrane_3"/>
    <property type="match status" value="1"/>
</dbReference>
<dbReference type="SUPFAM" id="SSF90123">
    <property type="entry name" value="ABC transporter transmembrane region"/>
    <property type="match status" value="1"/>
</dbReference>
<evidence type="ECO:0000256" key="5">
    <source>
        <dbReference type="SAM" id="Phobius"/>
    </source>
</evidence>
<feature type="transmembrane region" description="Helical" evidence="5">
    <location>
        <begin position="167"/>
        <end position="184"/>
    </location>
</feature>